<name>A0A254TEK8_9BURK</name>
<dbReference type="Gene3D" id="3.30.200.20">
    <property type="entry name" value="Phosphorylase Kinase, domain 1"/>
    <property type="match status" value="1"/>
</dbReference>
<dbReference type="InterPro" id="IPR011009">
    <property type="entry name" value="Kinase-like_dom_sf"/>
</dbReference>
<dbReference type="InterPro" id="IPR052898">
    <property type="entry name" value="ACAD10-like"/>
</dbReference>
<dbReference type="GO" id="GO:0016740">
    <property type="term" value="F:transferase activity"/>
    <property type="evidence" value="ECO:0007669"/>
    <property type="project" value="UniProtKB-KW"/>
</dbReference>
<dbReference type="Pfam" id="PF01636">
    <property type="entry name" value="APH"/>
    <property type="match status" value="1"/>
</dbReference>
<gene>
    <name evidence="2" type="ORF">AYR66_18075</name>
</gene>
<dbReference type="Gene3D" id="3.90.1200.10">
    <property type="match status" value="1"/>
</dbReference>
<keyword evidence="2" id="KW-0808">Transferase</keyword>
<dbReference type="OrthoDB" id="3806873at2"/>
<dbReference type="EMBL" id="LSTO01000001">
    <property type="protein sequence ID" value="OWW21099.1"/>
    <property type="molecule type" value="Genomic_DNA"/>
</dbReference>
<evidence type="ECO:0000313" key="2">
    <source>
        <dbReference type="EMBL" id="OWW21099.1"/>
    </source>
</evidence>
<dbReference type="CDD" id="cd05154">
    <property type="entry name" value="ACAD10_11_N-like"/>
    <property type="match status" value="1"/>
</dbReference>
<dbReference type="SUPFAM" id="SSF56112">
    <property type="entry name" value="Protein kinase-like (PK-like)"/>
    <property type="match status" value="1"/>
</dbReference>
<organism evidence="2 3">
    <name type="scientific">Noviherbaspirillum denitrificans</name>
    <dbReference type="NCBI Taxonomy" id="1968433"/>
    <lineage>
        <taxon>Bacteria</taxon>
        <taxon>Pseudomonadati</taxon>
        <taxon>Pseudomonadota</taxon>
        <taxon>Betaproteobacteria</taxon>
        <taxon>Burkholderiales</taxon>
        <taxon>Oxalobacteraceae</taxon>
        <taxon>Noviherbaspirillum</taxon>
    </lineage>
</organism>
<feature type="domain" description="Aminoglycoside phosphotransferase" evidence="1">
    <location>
        <begin position="35"/>
        <end position="257"/>
    </location>
</feature>
<evidence type="ECO:0000313" key="3">
    <source>
        <dbReference type="Proteomes" id="UP000197535"/>
    </source>
</evidence>
<evidence type="ECO:0000259" key="1">
    <source>
        <dbReference type="Pfam" id="PF01636"/>
    </source>
</evidence>
<accession>A0A254TEK8</accession>
<reference evidence="2 3" key="1">
    <citation type="submission" date="2016-02" db="EMBL/GenBank/DDBJ databases">
        <authorList>
            <person name="Wen L."/>
            <person name="He K."/>
            <person name="Yang H."/>
        </authorList>
    </citation>
    <scope>NUCLEOTIDE SEQUENCE [LARGE SCALE GENOMIC DNA]</scope>
    <source>
        <strain evidence="2 3">TSA40</strain>
    </source>
</reference>
<dbReference type="AlphaFoldDB" id="A0A254TEK8"/>
<dbReference type="InterPro" id="IPR041726">
    <property type="entry name" value="ACAD10_11_N"/>
</dbReference>
<proteinExistence type="predicted"/>
<sequence length="351" mass="38920">MQAPNTIEALDASALTRLNAYLSKHVPDFDGIQELSKFEGGQSNPTYRLSTATRNYVLRTKPAPASELLPSAHAIDREYRVISALGRAGIPVPETFVHCEDEGIIGREFYLMGFVSGRIFWDQALPPLSASERAAIYGEMNRVIAALHSVDPADAGLADFGKPGNYFGRQISRWTKQYRASQTQVQPAMEQLIEWLPGHIPEGEETCIVHGDFRLDNLVFHPTEPRVIAILDWELATLGNPLADFSYHCLGYRIAPHQFRGIAGLDLPALGIPSEQAYIAMYCDRTGRNRIDDWEYYIAYNLFRLAAILQGITKRAEDGTATAADAARVGAQARELAELGWAAALRCRKRG</sequence>
<comment type="caution">
    <text evidence="2">The sequence shown here is derived from an EMBL/GenBank/DDBJ whole genome shotgun (WGS) entry which is preliminary data.</text>
</comment>
<dbReference type="Proteomes" id="UP000197535">
    <property type="component" value="Unassembled WGS sequence"/>
</dbReference>
<protein>
    <submittedName>
        <fullName evidence="2">Aminoglycoside phosphotransferase</fullName>
    </submittedName>
</protein>
<dbReference type="InterPro" id="IPR002575">
    <property type="entry name" value="Aminoglycoside_PTrfase"/>
</dbReference>
<dbReference type="RefSeq" id="WP_088707951.1">
    <property type="nucleotide sequence ID" value="NZ_LSTO01000001.1"/>
</dbReference>
<dbReference type="PANTHER" id="PTHR47829:SF3">
    <property type="entry name" value="AMINOGLYCOSIDE PHOSPHOTRANSFERASE DOMAIN-CONTAINING PROTEIN"/>
    <property type="match status" value="1"/>
</dbReference>
<dbReference type="PANTHER" id="PTHR47829">
    <property type="entry name" value="HYDROLASE, PUTATIVE (AFU_ORTHOLOGUE AFUA_1G12880)-RELATED"/>
    <property type="match status" value="1"/>
</dbReference>
<keyword evidence="3" id="KW-1185">Reference proteome</keyword>